<organism evidence="1 2">
    <name type="scientific">Xanthobacter dioxanivorans</name>
    <dbReference type="NCBI Taxonomy" id="2528964"/>
    <lineage>
        <taxon>Bacteria</taxon>
        <taxon>Pseudomonadati</taxon>
        <taxon>Pseudomonadota</taxon>
        <taxon>Alphaproteobacteria</taxon>
        <taxon>Hyphomicrobiales</taxon>
        <taxon>Xanthobacteraceae</taxon>
        <taxon>Xanthobacter</taxon>
    </lineage>
</organism>
<protein>
    <submittedName>
        <fullName evidence="1">Uncharacterized protein</fullName>
    </submittedName>
</protein>
<keyword evidence="2" id="KW-1185">Reference proteome</keyword>
<proteinExistence type="predicted"/>
<reference evidence="1 2" key="1">
    <citation type="submission" date="2020-10" db="EMBL/GenBank/DDBJ databases">
        <title>Degradation of 1,4-Dioxane by Xanthobacter sp. YN2, via a Novel Group-2 Soluble Di-Iron Monooxygenase.</title>
        <authorList>
            <person name="Ma F."/>
            <person name="Wang Y."/>
            <person name="Yang J."/>
            <person name="Guo H."/>
            <person name="Su D."/>
            <person name="Yu L."/>
        </authorList>
    </citation>
    <scope>NUCLEOTIDE SEQUENCE [LARGE SCALE GENOMIC DNA]</scope>
    <source>
        <strain evidence="1 2">YN2</strain>
    </source>
</reference>
<dbReference type="RefSeq" id="WP_203194042.1">
    <property type="nucleotide sequence ID" value="NZ_CP063362.1"/>
</dbReference>
<accession>A0A974PQ73</accession>
<gene>
    <name evidence="1" type="ORF">EZH22_01385</name>
</gene>
<sequence length="60" mass="6780">MAVERGGAASFLRAFVPARDSTREGRRHPPGLRETGGRASRRSLAWWIIIQNRMEAIRFG</sequence>
<name>A0A974PQ73_9HYPH</name>
<evidence type="ECO:0000313" key="2">
    <source>
        <dbReference type="Proteomes" id="UP000596427"/>
    </source>
</evidence>
<dbReference type="EMBL" id="CP063362">
    <property type="protein sequence ID" value="QRG07130.1"/>
    <property type="molecule type" value="Genomic_DNA"/>
</dbReference>
<dbReference type="AlphaFoldDB" id="A0A974PQ73"/>
<dbReference type="Proteomes" id="UP000596427">
    <property type="component" value="Chromosome"/>
</dbReference>
<dbReference type="KEGG" id="xdi:EZH22_01385"/>
<evidence type="ECO:0000313" key="1">
    <source>
        <dbReference type="EMBL" id="QRG07130.1"/>
    </source>
</evidence>